<dbReference type="InterPro" id="IPR032808">
    <property type="entry name" value="DoxX"/>
</dbReference>
<sequence length="115" mass="12281">MTRRRLRITLGVVFLIASLPKFLAYGWELDQFRRFGLPGPDEAWVIAAGVIELAGGALLLADRFVRPACIVLAATMAVAIASSGIKEGDVVPSLTVAPLLLAGCVVLLARRGRPR</sequence>
<accession>A0A2T4UH60</accession>
<feature type="transmembrane region" description="Helical" evidence="5">
    <location>
        <begin position="91"/>
        <end position="109"/>
    </location>
</feature>
<keyword evidence="2 5" id="KW-0812">Transmembrane</keyword>
<evidence type="ECO:0000256" key="3">
    <source>
        <dbReference type="ARBA" id="ARBA00022989"/>
    </source>
</evidence>
<evidence type="ECO:0000256" key="2">
    <source>
        <dbReference type="ARBA" id="ARBA00022692"/>
    </source>
</evidence>
<evidence type="ECO:0000313" key="6">
    <source>
        <dbReference type="EMBL" id="PTL58539.1"/>
    </source>
</evidence>
<protein>
    <recommendedName>
        <fullName evidence="8">DoxX family protein</fullName>
    </recommendedName>
</protein>
<dbReference type="AlphaFoldDB" id="A0A2T4UH60"/>
<evidence type="ECO:0000313" key="7">
    <source>
        <dbReference type="Proteomes" id="UP000240739"/>
    </source>
</evidence>
<comment type="subcellular location">
    <subcellularLocation>
        <location evidence="1">Membrane</location>
        <topology evidence="1">Multi-pass membrane protein</topology>
    </subcellularLocation>
</comment>
<dbReference type="OrthoDB" id="5196777at2"/>
<evidence type="ECO:0000256" key="5">
    <source>
        <dbReference type="SAM" id="Phobius"/>
    </source>
</evidence>
<reference evidence="6 7" key="1">
    <citation type="submission" date="2018-03" db="EMBL/GenBank/DDBJ databases">
        <title>Aquarubrobacter algicola gen. nov., sp. nov., a novel actinobacterium isolated from shallow eutrophic lake during the end of cyanobacterial harmful algal blooms.</title>
        <authorList>
            <person name="Chun S.J."/>
        </authorList>
    </citation>
    <scope>NUCLEOTIDE SEQUENCE [LARGE SCALE GENOMIC DNA]</scope>
    <source>
        <strain evidence="6 7">Seoho-28</strain>
    </source>
</reference>
<evidence type="ECO:0008006" key="8">
    <source>
        <dbReference type="Google" id="ProtNLM"/>
    </source>
</evidence>
<gene>
    <name evidence="6" type="ORF">C7Y72_02140</name>
</gene>
<evidence type="ECO:0000256" key="1">
    <source>
        <dbReference type="ARBA" id="ARBA00004141"/>
    </source>
</evidence>
<keyword evidence="3 5" id="KW-1133">Transmembrane helix</keyword>
<dbReference type="RefSeq" id="WP_107566977.1">
    <property type="nucleotide sequence ID" value="NZ_PYYB01000001.1"/>
</dbReference>
<keyword evidence="7" id="KW-1185">Reference proteome</keyword>
<dbReference type="Pfam" id="PF07681">
    <property type="entry name" value="DoxX"/>
    <property type="match status" value="1"/>
</dbReference>
<name>A0A2T4UH60_9ACTN</name>
<feature type="transmembrane region" description="Helical" evidence="5">
    <location>
        <begin position="68"/>
        <end position="85"/>
    </location>
</feature>
<keyword evidence="4 5" id="KW-0472">Membrane</keyword>
<dbReference type="Proteomes" id="UP000240739">
    <property type="component" value="Unassembled WGS sequence"/>
</dbReference>
<evidence type="ECO:0000256" key="4">
    <source>
        <dbReference type="ARBA" id="ARBA00023136"/>
    </source>
</evidence>
<proteinExistence type="predicted"/>
<feature type="transmembrane region" description="Helical" evidence="5">
    <location>
        <begin position="43"/>
        <end position="61"/>
    </location>
</feature>
<dbReference type="EMBL" id="PYYB01000001">
    <property type="protein sequence ID" value="PTL58539.1"/>
    <property type="molecule type" value="Genomic_DNA"/>
</dbReference>
<dbReference type="GO" id="GO:0016020">
    <property type="term" value="C:membrane"/>
    <property type="evidence" value="ECO:0007669"/>
    <property type="project" value="UniProtKB-SubCell"/>
</dbReference>
<organism evidence="6 7">
    <name type="scientific">Paraconexibacter algicola</name>
    <dbReference type="NCBI Taxonomy" id="2133960"/>
    <lineage>
        <taxon>Bacteria</taxon>
        <taxon>Bacillati</taxon>
        <taxon>Actinomycetota</taxon>
        <taxon>Thermoleophilia</taxon>
        <taxon>Solirubrobacterales</taxon>
        <taxon>Paraconexibacteraceae</taxon>
        <taxon>Paraconexibacter</taxon>
    </lineage>
</organism>
<comment type="caution">
    <text evidence="6">The sequence shown here is derived from an EMBL/GenBank/DDBJ whole genome shotgun (WGS) entry which is preliminary data.</text>
</comment>